<protein>
    <submittedName>
        <fullName evidence="1">Uncharacterized protein</fullName>
    </submittedName>
</protein>
<organism evidence="1">
    <name type="scientific">Siphoviridae sp. ctCIv11</name>
    <dbReference type="NCBI Taxonomy" id="2827806"/>
    <lineage>
        <taxon>Viruses</taxon>
        <taxon>Duplodnaviria</taxon>
        <taxon>Heunggongvirae</taxon>
        <taxon>Uroviricota</taxon>
        <taxon>Caudoviricetes</taxon>
    </lineage>
</organism>
<proteinExistence type="predicted"/>
<name>A0A8S5S1Q2_9CAUD</name>
<sequence>MTFTLSNYKNVDSTVIPIIDEFYRLRDSGDNVAAFQYAKDNEKILKPHGVNCESFNKIELGIYDLAKEIFYSQRIIIQKEQPDVDAYKLNEGSEWLKEY</sequence>
<accession>A0A8S5S1Q2</accession>
<reference evidence="1" key="1">
    <citation type="journal article" date="2021" name="Proc. Natl. Acad. Sci. U.S.A.">
        <title>A Catalog of Tens of Thousands of Viruses from Human Metagenomes Reveals Hidden Associations with Chronic Diseases.</title>
        <authorList>
            <person name="Tisza M.J."/>
            <person name="Buck C.B."/>
        </authorList>
    </citation>
    <scope>NUCLEOTIDE SEQUENCE</scope>
    <source>
        <strain evidence="1">CtCIv11</strain>
    </source>
</reference>
<evidence type="ECO:0000313" key="1">
    <source>
        <dbReference type="EMBL" id="DAF44941.1"/>
    </source>
</evidence>
<dbReference type="EMBL" id="BK032513">
    <property type="protein sequence ID" value="DAF44941.1"/>
    <property type="molecule type" value="Genomic_DNA"/>
</dbReference>